<evidence type="ECO:0000313" key="2">
    <source>
        <dbReference type="EMBL" id="OCK82791.1"/>
    </source>
</evidence>
<proteinExistence type="predicted"/>
<protein>
    <submittedName>
        <fullName evidence="2">Uncharacterized protein</fullName>
    </submittedName>
</protein>
<dbReference type="Proteomes" id="UP000250266">
    <property type="component" value="Unassembled WGS sequence"/>
</dbReference>
<keyword evidence="3" id="KW-1185">Reference proteome</keyword>
<sequence>MDRASVPLKIKGVEDIKIFFHLATSNHLSKIQSLHLFLNANEYDDYTDDLLAIAFKKFHPDSRTNHNPHTMQNLTITVTGTTLFTRMNYVLTSPGASCDVDPRLRELLTGRATLLRKGELPFGIIAQEKAVVGALLGIRGVKEVVMDGVIDPDLAEELVGTMTVKAGGGVKRLRRREDLDVEGEFLSQAYYGVLARNGRDGNPWAKELGGKESETRAESPTKSRTRSLSQESASSVGSLSSLSSGLREDEDDGQYKVEMLKRIGAKPQDDDDFGPGPQCVTEQHRQYFNNRNEGDVEDEGKPKVPWLVPTGKGARCVMGWRAVR</sequence>
<gene>
    <name evidence="2" type="ORF">K432DRAFT_423879</name>
</gene>
<reference evidence="2 3" key="1">
    <citation type="journal article" date="2016" name="Nat. Commun.">
        <title>Ectomycorrhizal ecology is imprinted in the genome of the dominant symbiotic fungus Cenococcum geophilum.</title>
        <authorList>
            <consortium name="DOE Joint Genome Institute"/>
            <person name="Peter M."/>
            <person name="Kohler A."/>
            <person name="Ohm R.A."/>
            <person name="Kuo A."/>
            <person name="Krutzmann J."/>
            <person name="Morin E."/>
            <person name="Arend M."/>
            <person name="Barry K.W."/>
            <person name="Binder M."/>
            <person name="Choi C."/>
            <person name="Clum A."/>
            <person name="Copeland A."/>
            <person name="Grisel N."/>
            <person name="Haridas S."/>
            <person name="Kipfer T."/>
            <person name="LaButti K."/>
            <person name="Lindquist E."/>
            <person name="Lipzen A."/>
            <person name="Maire R."/>
            <person name="Meier B."/>
            <person name="Mihaltcheva S."/>
            <person name="Molinier V."/>
            <person name="Murat C."/>
            <person name="Poggeler S."/>
            <person name="Quandt C.A."/>
            <person name="Sperisen C."/>
            <person name="Tritt A."/>
            <person name="Tisserant E."/>
            <person name="Crous P.W."/>
            <person name="Henrissat B."/>
            <person name="Nehls U."/>
            <person name="Egli S."/>
            <person name="Spatafora J.W."/>
            <person name="Grigoriev I.V."/>
            <person name="Martin F.M."/>
        </authorList>
    </citation>
    <scope>NUCLEOTIDE SEQUENCE [LARGE SCALE GENOMIC DNA]</scope>
    <source>
        <strain evidence="2 3">CBS 459.81</strain>
    </source>
</reference>
<evidence type="ECO:0000256" key="1">
    <source>
        <dbReference type="SAM" id="MobiDB-lite"/>
    </source>
</evidence>
<dbReference type="OrthoDB" id="3798794at2759"/>
<feature type="compositionally biased region" description="Low complexity" evidence="1">
    <location>
        <begin position="227"/>
        <end position="245"/>
    </location>
</feature>
<organism evidence="2 3">
    <name type="scientific">Lepidopterella palustris CBS 459.81</name>
    <dbReference type="NCBI Taxonomy" id="1314670"/>
    <lineage>
        <taxon>Eukaryota</taxon>
        <taxon>Fungi</taxon>
        <taxon>Dikarya</taxon>
        <taxon>Ascomycota</taxon>
        <taxon>Pezizomycotina</taxon>
        <taxon>Dothideomycetes</taxon>
        <taxon>Pleosporomycetidae</taxon>
        <taxon>Mytilinidiales</taxon>
        <taxon>Argynnaceae</taxon>
        <taxon>Lepidopterella</taxon>
    </lineage>
</organism>
<feature type="compositionally biased region" description="Basic and acidic residues" evidence="1">
    <location>
        <begin position="208"/>
        <end position="221"/>
    </location>
</feature>
<feature type="region of interest" description="Disordered" evidence="1">
    <location>
        <begin position="201"/>
        <end position="250"/>
    </location>
</feature>
<evidence type="ECO:0000313" key="3">
    <source>
        <dbReference type="Proteomes" id="UP000250266"/>
    </source>
</evidence>
<dbReference type="EMBL" id="KV744878">
    <property type="protein sequence ID" value="OCK82791.1"/>
    <property type="molecule type" value="Genomic_DNA"/>
</dbReference>
<dbReference type="AlphaFoldDB" id="A0A8E2EF58"/>
<accession>A0A8E2EF58</accession>
<name>A0A8E2EF58_9PEZI</name>